<dbReference type="AlphaFoldDB" id="A0A5J4Q115"/>
<dbReference type="SUPFAM" id="SSF143422">
    <property type="entry name" value="Transposase IS200-like"/>
    <property type="match status" value="1"/>
</dbReference>
<dbReference type="InterPro" id="IPR002686">
    <property type="entry name" value="Transposase_17"/>
</dbReference>
<accession>A0A5J4Q115</accession>
<dbReference type="Gene3D" id="3.30.70.1290">
    <property type="entry name" value="Transposase IS200-like"/>
    <property type="match status" value="1"/>
</dbReference>
<dbReference type="EMBL" id="SNRY01005705">
    <property type="protein sequence ID" value="KAA6314303.1"/>
    <property type="molecule type" value="Genomic_DNA"/>
</dbReference>
<dbReference type="InterPro" id="IPR036515">
    <property type="entry name" value="Transposase_17_sf"/>
</dbReference>
<proteinExistence type="predicted"/>
<evidence type="ECO:0000259" key="1">
    <source>
        <dbReference type="Pfam" id="PF01797"/>
    </source>
</evidence>
<protein>
    <recommendedName>
        <fullName evidence="1">Transposase IS200-like domain-containing protein</fullName>
    </recommendedName>
</protein>
<organism evidence="2">
    <name type="scientific">termite gut metagenome</name>
    <dbReference type="NCBI Taxonomy" id="433724"/>
    <lineage>
        <taxon>unclassified sequences</taxon>
        <taxon>metagenomes</taxon>
        <taxon>organismal metagenomes</taxon>
    </lineage>
</organism>
<dbReference type="GO" id="GO:0006313">
    <property type="term" value="P:DNA transposition"/>
    <property type="evidence" value="ECO:0007669"/>
    <property type="project" value="InterPro"/>
</dbReference>
<dbReference type="GO" id="GO:0004803">
    <property type="term" value="F:transposase activity"/>
    <property type="evidence" value="ECO:0007669"/>
    <property type="project" value="InterPro"/>
</dbReference>
<reference evidence="2" key="1">
    <citation type="submission" date="2019-03" db="EMBL/GenBank/DDBJ databases">
        <title>Single cell metagenomics reveals metabolic interactions within the superorganism composed of flagellate Streblomastix strix and complex community of Bacteroidetes bacteria on its surface.</title>
        <authorList>
            <person name="Treitli S.C."/>
            <person name="Kolisko M."/>
            <person name="Husnik F."/>
            <person name="Keeling P."/>
            <person name="Hampl V."/>
        </authorList>
    </citation>
    <scope>NUCLEOTIDE SEQUENCE</scope>
    <source>
        <strain evidence="2">STM</strain>
    </source>
</reference>
<dbReference type="Pfam" id="PF01797">
    <property type="entry name" value="Y1_Tnp"/>
    <property type="match status" value="1"/>
</dbReference>
<gene>
    <name evidence="2" type="ORF">EZS27_035063</name>
</gene>
<sequence>MSHYKQQSHVVWKCDYHIVWCPQYRFRILTGVVKDLVEEDIRMLCEWKGCEVEEMNVQADHIHFVSFHSAQSVDFRADGNSQRQARHQTIQELSPYETQALLGQSFLVSRLFCQYSWS</sequence>
<dbReference type="PANTHER" id="PTHR33360">
    <property type="entry name" value="TRANSPOSASE FOR INSERTION SEQUENCE ELEMENT IS200"/>
    <property type="match status" value="1"/>
</dbReference>
<name>A0A5J4Q115_9ZZZZ</name>
<dbReference type="PANTHER" id="PTHR33360:SF2">
    <property type="entry name" value="TRANSPOSASE FOR INSERTION SEQUENCE ELEMENT IS200"/>
    <property type="match status" value="1"/>
</dbReference>
<dbReference type="GO" id="GO:0003677">
    <property type="term" value="F:DNA binding"/>
    <property type="evidence" value="ECO:0007669"/>
    <property type="project" value="InterPro"/>
</dbReference>
<comment type="caution">
    <text evidence="2">The sequence shown here is derived from an EMBL/GenBank/DDBJ whole genome shotgun (WGS) entry which is preliminary data.</text>
</comment>
<evidence type="ECO:0000313" key="2">
    <source>
        <dbReference type="EMBL" id="KAA6314303.1"/>
    </source>
</evidence>
<feature type="domain" description="Transposase IS200-like" evidence="1">
    <location>
        <begin position="11"/>
        <end position="69"/>
    </location>
</feature>
<dbReference type="NCBIfam" id="NF033573">
    <property type="entry name" value="transpos_IS200"/>
    <property type="match status" value="1"/>
</dbReference>